<name>A0A0G1HP00_9BACT</name>
<evidence type="ECO:0000313" key="2">
    <source>
        <dbReference type="Proteomes" id="UP000034172"/>
    </source>
</evidence>
<dbReference type="STRING" id="1618392.UW41_C0023G0009"/>
<sequence>MDDGRASASWCYDLVLKRFKIGKEKGGVFVAGIDESI</sequence>
<comment type="caution">
    <text evidence="1">The sequence shown here is derived from an EMBL/GenBank/DDBJ whole genome shotgun (WGS) entry which is preliminary data.</text>
</comment>
<organism evidence="1 2">
    <name type="scientific">Candidatus Collierbacteria bacterium GW2011_GWC2_44_18</name>
    <dbReference type="NCBI Taxonomy" id="1618392"/>
    <lineage>
        <taxon>Bacteria</taxon>
        <taxon>Candidatus Collieribacteriota</taxon>
    </lineage>
</organism>
<proteinExistence type="predicted"/>
<accession>A0A0G1HP00</accession>
<dbReference type="EMBL" id="LCIE01000023">
    <property type="protein sequence ID" value="KKT48615.1"/>
    <property type="molecule type" value="Genomic_DNA"/>
</dbReference>
<dbReference type="Proteomes" id="UP000034172">
    <property type="component" value="Unassembled WGS sequence"/>
</dbReference>
<evidence type="ECO:0000313" key="1">
    <source>
        <dbReference type="EMBL" id="KKT48615.1"/>
    </source>
</evidence>
<dbReference type="AlphaFoldDB" id="A0A0G1HP00"/>
<protein>
    <submittedName>
        <fullName evidence="1">Uncharacterized protein</fullName>
    </submittedName>
</protein>
<reference evidence="1 2" key="1">
    <citation type="journal article" date="2015" name="Nature">
        <title>rRNA introns, odd ribosomes, and small enigmatic genomes across a large radiation of phyla.</title>
        <authorList>
            <person name="Brown C.T."/>
            <person name="Hug L.A."/>
            <person name="Thomas B.C."/>
            <person name="Sharon I."/>
            <person name="Castelle C.J."/>
            <person name="Singh A."/>
            <person name="Wilkins M.J."/>
            <person name="Williams K.H."/>
            <person name="Banfield J.F."/>
        </authorList>
    </citation>
    <scope>NUCLEOTIDE SEQUENCE [LARGE SCALE GENOMIC DNA]</scope>
</reference>
<gene>
    <name evidence="1" type="ORF">UW41_C0023G0009</name>
</gene>